<dbReference type="OrthoDB" id="4525314at2759"/>
<accession>A0A0D2GEW3</accession>
<dbReference type="CDD" id="cd06587">
    <property type="entry name" value="VOC"/>
    <property type="match status" value="1"/>
</dbReference>
<evidence type="ECO:0000313" key="1">
    <source>
        <dbReference type="EMBL" id="KIW77165.1"/>
    </source>
</evidence>
<dbReference type="Gene3D" id="3.10.180.10">
    <property type="entry name" value="2,3-Dihydroxybiphenyl 1,2-Dioxygenase, domain 1"/>
    <property type="match status" value="2"/>
</dbReference>
<dbReference type="EMBL" id="KN846974">
    <property type="protein sequence ID" value="KIW77165.1"/>
    <property type="molecule type" value="Genomic_DNA"/>
</dbReference>
<reference evidence="1 2" key="1">
    <citation type="submission" date="2015-01" db="EMBL/GenBank/DDBJ databases">
        <title>The Genome Sequence of Fonsecaea pedrosoi CBS 271.37.</title>
        <authorList>
            <consortium name="The Broad Institute Genomics Platform"/>
            <person name="Cuomo C."/>
            <person name="de Hoog S."/>
            <person name="Gorbushina A."/>
            <person name="Stielow B."/>
            <person name="Teixiera M."/>
            <person name="Abouelleil A."/>
            <person name="Chapman S.B."/>
            <person name="Priest M."/>
            <person name="Young S.K."/>
            <person name="Wortman J."/>
            <person name="Nusbaum C."/>
            <person name="Birren B."/>
        </authorList>
    </citation>
    <scope>NUCLEOTIDE SEQUENCE [LARGE SCALE GENOMIC DNA]</scope>
    <source>
        <strain evidence="1 2">CBS 271.37</strain>
    </source>
</reference>
<proteinExistence type="predicted"/>
<protein>
    <recommendedName>
        <fullName evidence="3">VOC domain-containing protein</fullName>
    </recommendedName>
</protein>
<dbReference type="GeneID" id="25309101"/>
<dbReference type="RefSeq" id="XP_013280973.1">
    <property type="nucleotide sequence ID" value="XM_013425519.1"/>
</dbReference>
<evidence type="ECO:0008006" key="3">
    <source>
        <dbReference type="Google" id="ProtNLM"/>
    </source>
</evidence>
<keyword evidence="2" id="KW-1185">Reference proteome</keyword>
<dbReference type="Proteomes" id="UP000053029">
    <property type="component" value="Unassembled WGS sequence"/>
</dbReference>
<dbReference type="InterPro" id="IPR029068">
    <property type="entry name" value="Glyas_Bleomycin-R_OHBP_Dase"/>
</dbReference>
<sequence>MAHVLLDQIPRTNFQAIFGVHQNTPRLDEQIDFYKAVGCVVDDDYQLKDGATLPDAWFSARGVKREDLDRFVAMRLPHDPYMHVYFYSWHNLSTKAQWPPIINQIGSRSLTFLLDDVDKELERIRRDFPQTPILSDVLTIERKWGTTKSALVKDPEGNFLELVSVAGGRFDEQKMKPAPWDQKTWLHFQMNCQYWGKTRRFYRGFGMEHDYGTDFRGEKIGFPFGWDYYEKQMNEGCDFKVDPDTRNDFLRNARDVSGMHLELLEGIPGREKPPGVPPTWSQLGIMRYCWRVPDYYKAVADIKKLGKKIYVEDQRGCLVWGDTQWIFYGDCDGNFLCQEQWYPQRYFGFQD</sequence>
<gene>
    <name evidence="1" type="ORF">Z517_09611</name>
</gene>
<dbReference type="VEuPathDB" id="FungiDB:Z517_09611"/>
<organism evidence="1 2">
    <name type="scientific">Fonsecaea pedrosoi CBS 271.37</name>
    <dbReference type="NCBI Taxonomy" id="1442368"/>
    <lineage>
        <taxon>Eukaryota</taxon>
        <taxon>Fungi</taxon>
        <taxon>Dikarya</taxon>
        <taxon>Ascomycota</taxon>
        <taxon>Pezizomycotina</taxon>
        <taxon>Eurotiomycetes</taxon>
        <taxon>Chaetothyriomycetidae</taxon>
        <taxon>Chaetothyriales</taxon>
        <taxon>Herpotrichiellaceae</taxon>
        <taxon>Fonsecaea</taxon>
    </lineage>
</organism>
<name>A0A0D2GEW3_9EURO</name>
<dbReference type="AlphaFoldDB" id="A0A0D2GEW3"/>
<dbReference type="SUPFAM" id="SSF54593">
    <property type="entry name" value="Glyoxalase/Bleomycin resistance protein/Dihydroxybiphenyl dioxygenase"/>
    <property type="match status" value="2"/>
</dbReference>
<dbReference type="HOGENOM" id="CLU_814198_0_0_1"/>
<evidence type="ECO:0000313" key="2">
    <source>
        <dbReference type="Proteomes" id="UP000053029"/>
    </source>
</evidence>